<dbReference type="Gene3D" id="3.30.1360.10">
    <property type="entry name" value="RNA polymerase, RBP11-like subunit"/>
    <property type="match status" value="1"/>
</dbReference>
<dbReference type="SUPFAM" id="SSF56553">
    <property type="entry name" value="Insert subdomain of RNA polymerase alpha subunit"/>
    <property type="match status" value="1"/>
</dbReference>
<proteinExistence type="predicted"/>
<keyword evidence="2" id="KW-0804">Transcription</keyword>
<dbReference type="SMART" id="SM00662">
    <property type="entry name" value="RPOLD"/>
    <property type="match status" value="1"/>
</dbReference>
<keyword evidence="5" id="KW-0934">Plastid</keyword>
<evidence type="ECO:0000256" key="3">
    <source>
        <dbReference type="ARBA" id="ARBA00031776"/>
    </source>
</evidence>
<dbReference type="GO" id="GO:0003899">
    <property type="term" value="F:DNA-directed RNA polymerase activity"/>
    <property type="evidence" value="ECO:0007669"/>
    <property type="project" value="InterPro"/>
</dbReference>
<dbReference type="AlphaFoldDB" id="A0A2Z6BER1"/>
<gene>
    <name evidence="5" type="primary">rpoA</name>
</gene>
<dbReference type="RefSeq" id="YP_009478301.1">
    <property type="nucleotide sequence ID" value="NC_037480.1"/>
</dbReference>
<geneLocation type="chloroplast" evidence="5"/>
<keyword evidence="5" id="KW-0150">Chloroplast</keyword>
<dbReference type="GeneID" id="36676094"/>
<dbReference type="InterPro" id="IPR011263">
    <property type="entry name" value="DNA-dir_RNA_pol_RpoA/D/Rpb3"/>
</dbReference>
<accession>A0A2Z6BER1</accession>
<sequence length="238" mass="27594">MNKNQKNKNFISCVESRILDFNQIYTRFHIGLFSKEDALNFSNNIRRILLTSIPGFVLTEINILGAQHHLDNIHGVRENVFDIVENLKKVIFTLETSILNFCKFSEFQGFININGPGIVTAADIKISPNIKILNSSQYIASLSWDAEFILNFKIKVVDPIQEKAKQQEPKDQKFFNIENIPQPIKKINYSIHNFAQIPEFEFIIFEIITDGSIEPKEALQYSIYKMTKLFYEFSIVSF</sequence>
<dbReference type="Pfam" id="PF01193">
    <property type="entry name" value="RNA_pol_L"/>
    <property type="match status" value="1"/>
</dbReference>
<name>A0A2Z6BER1_9CHLO</name>
<keyword evidence="1" id="KW-0240">DNA-directed RNA polymerase</keyword>
<evidence type="ECO:0000313" key="5">
    <source>
        <dbReference type="EMBL" id="BBD20208.1"/>
    </source>
</evidence>
<dbReference type="EMBL" id="AP018373">
    <property type="protein sequence ID" value="BBD20208.1"/>
    <property type="molecule type" value="Genomic_DNA"/>
</dbReference>
<dbReference type="Gene3D" id="2.170.120.12">
    <property type="entry name" value="DNA-directed RNA polymerase, insert domain"/>
    <property type="match status" value="1"/>
</dbReference>
<dbReference type="Pfam" id="PF01000">
    <property type="entry name" value="RNA_pol_A_bac"/>
    <property type="match status" value="1"/>
</dbReference>
<evidence type="ECO:0000259" key="4">
    <source>
        <dbReference type="SMART" id="SM00662"/>
    </source>
</evidence>
<feature type="domain" description="DNA-directed RNA polymerase RpoA/D/Rpb3-type" evidence="4">
    <location>
        <begin position="30"/>
        <end position="236"/>
    </location>
</feature>
<dbReference type="InterPro" id="IPR011262">
    <property type="entry name" value="DNA-dir_RNA_pol_insert"/>
</dbReference>
<dbReference type="GO" id="GO:0046983">
    <property type="term" value="F:protein dimerization activity"/>
    <property type="evidence" value="ECO:0007669"/>
    <property type="project" value="InterPro"/>
</dbReference>
<reference evidence="5" key="1">
    <citation type="journal article" date="2018" name="Sci. Rep.">
        <title>Multiple losses of photosynthesis and convergent reductive genome evolution in the colourless green algae Prototheca.</title>
        <authorList>
            <person name="Suzuki S."/>
            <person name="Endoh R."/>
            <person name="Manabe R.I."/>
            <person name="Ohkuma M."/>
            <person name="Hirakawa Y."/>
        </authorList>
    </citation>
    <scope>NUCLEOTIDE SEQUENCE</scope>
    <source>
        <strain evidence="5">JCM 15793</strain>
    </source>
</reference>
<dbReference type="GO" id="GO:0000428">
    <property type="term" value="C:DNA-directed RNA polymerase complex"/>
    <property type="evidence" value="ECO:0007669"/>
    <property type="project" value="UniProtKB-KW"/>
</dbReference>
<dbReference type="InterPro" id="IPR036603">
    <property type="entry name" value="RBP11-like"/>
</dbReference>
<protein>
    <recommendedName>
        <fullName evidence="3">Plastid-encoded RNA polymerase subunit alpha</fullName>
    </recommendedName>
</protein>
<evidence type="ECO:0000256" key="1">
    <source>
        <dbReference type="ARBA" id="ARBA00022478"/>
    </source>
</evidence>
<organism evidence="5">
    <name type="scientific">Prototheca cutis</name>
    <dbReference type="NCBI Taxonomy" id="575411"/>
    <lineage>
        <taxon>Eukaryota</taxon>
        <taxon>Viridiplantae</taxon>
        <taxon>Chlorophyta</taxon>
        <taxon>core chlorophytes</taxon>
        <taxon>Trebouxiophyceae</taxon>
        <taxon>Chlorellales</taxon>
        <taxon>Chlorellaceae</taxon>
        <taxon>Prototheca</taxon>
    </lineage>
</organism>
<dbReference type="InterPro" id="IPR036643">
    <property type="entry name" value="RNApol_insert_sf"/>
</dbReference>
<evidence type="ECO:0000256" key="2">
    <source>
        <dbReference type="ARBA" id="ARBA00023163"/>
    </source>
</evidence>
<dbReference type="SUPFAM" id="SSF55257">
    <property type="entry name" value="RBP11-like subunits of RNA polymerase"/>
    <property type="match status" value="1"/>
</dbReference>
<dbReference type="GO" id="GO:0006351">
    <property type="term" value="P:DNA-templated transcription"/>
    <property type="evidence" value="ECO:0007669"/>
    <property type="project" value="InterPro"/>
</dbReference>